<organism evidence="1 2">
    <name type="scientific">Daejeonella lutea</name>
    <dbReference type="NCBI Taxonomy" id="572036"/>
    <lineage>
        <taxon>Bacteria</taxon>
        <taxon>Pseudomonadati</taxon>
        <taxon>Bacteroidota</taxon>
        <taxon>Sphingobacteriia</taxon>
        <taxon>Sphingobacteriales</taxon>
        <taxon>Sphingobacteriaceae</taxon>
        <taxon>Daejeonella</taxon>
    </lineage>
</organism>
<reference evidence="2" key="1">
    <citation type="submission" date="2017-02" db="EMBL/GenBank/DDBJ databases">
        <authorList>
            <person name="Varghese N."/>
            <person name="Submissions S."/>
        </authorList>
    </citation>
    <scope>NUCLEOTIDE SEQUENCE [LARGE SCALE GENOMIC DNA]</scope>
    <source>
        <strain evidence="2">DSM 22385</strain>
    </source>
</reference>
<dbReference type="InterPro" id="IPR050698">
    <property type="entry name" value="MBL"/>
</dbReference>
<dbReference type="InterPro" id="IPR026360">
    <property type="entry name" value="Xnuc_lig_assoc"/>
</dbReference>
<dbReference type="Proteomes" id="UP000189981">
    <property type="component" value="Unassembled WGS sequence"/>
</dbReference>
<dbReference type="GO" id="GO:0004521">
    <property type="term" value="F:RNA endonuclease activity"/>
    <property type="evidence" value="ECO:0007669"/>
    <property type="project" value="TreeGrafter"/>
</dbReference>
<dbReference type="STRING" id="572036.SAMN05661099_1476"/>
<proteinExistence type="predicted"/>
<dbReference type="Gene3D" id="3.60.15.10">
    <property type="entry name" value="Ribonuclease Z/Hydroxyacylglutathione hydrolase-like"/>
    <property type="match status" value="1"/>
</dbReference>
<evidence type="ECO:0000313" key="1">
    <source>
        <dbReference type="EMBL" id="SKB44681.1"/>
    </source>
</evidence>
<dbReference type="PANTHER" id="PTHR11203">
    <property type="entry name" value="CLEAVAGE AND POLYADENYLATION SPECIFICITY FACTOR FAMILY MEMBER"/>
    <property type="match status" value="1"/>
</dbReference>
<gene>
    <name evidence="1" type="ORF">SAMN05661099_1476</name>
</gene>
<evidence type="ECO:0000313" key="2">
    <source>
        <dbReference type="Proteomes" id="UP000189981"/>
    </source>
</evidence>
<dbReference type="SUPFAM" id="SSF56281">
    <property type="entry name" value="Metallo-hydrolase/oxidoreductase"/>
    <property type="match status" value="1"/>
</dbReference>
<dbReference type="EMBL" id="FUYR01000001">
    <property type="protein sequence ID" value="SKB44681.1"/>
    <property type="molecule type" value="Genomic_DNA"/>
</dbReference>
<dbReference type="NCBIfam" id="TIGR04122">
    <property type="entry name" value="Xnuc_lig_assoc"/>
    <property type="match status" value="1"/>
</dbReference>
<accession>A0A1T5BBK8</accession>
<dbReference type="AlphaFoldDB" id="A0A1T5BBK8"/>
<dbReference type="InterPro" id="IPR036866">
    <property type="entry name" value="RibonucZ/Hydroxyglut_hydro"/>
</dbReference>
<name>A0A1T5BBK8_9SPHI</name>
<keyword evidence="2" id="KW-1185">Reference proteome</keyword>
<dbReference type="PANTHER" id="PTHR11203:SF49">
    <property type="entry name" value="BLL1145 PROTEIN"/>
    <property type="match status" value="1"/>
</dbReference>
<protein>
    <submittedName>
        <fullName evidence="1">Putative mRNA 3-end processing factor</fullName>
    </submittedName>
</protein>
<sequence length="373" mass="41838">MFIRLKPQKFVTKSGHSKLIPVPGVVNSNVLNMNKPLLKFTPSSIYCPAADIHIDPWKPVDRAIITHAHSDHAKFGCKHYLAHKDSESILRLRLGEDISLQTVEYGEEFSINGVKFSLHPAGHIIGSAQIRVEHKDEVWVASGDYKLQDDGFAAPFEPVKCNAFITESTFGLPIYKWPAQADIMNDISEWWRQNRMTGKASILMGYSLGKMQRLIKNLQPFDGAVFAHGATFNLNERLRAVGHDLPFIPLITKDTDRKLFRGALILAPGSVLNTSWIKKFEPYSTGYCSGWMAVRGAKNRKAIDRGFVLSDHADWNDLESAIAETGAQKVYVTHGYTDTYARWLNEKGIEAAEVKTMYGQEEEAAEEEIIAES</sequence>